<keyword evidence="3" id="KW-1185">Reference proteome</keyword>
<name>A0A0F7CKY6_9CREN</name>
<reference evidence="2 3" key="1">
    <citation type="journal article" date="2015" name="Stand. Genomic Sci.">
        <title>Complete genome sequence of and proposal of Thermofilum uzonense sp. nov. a novel hyperthermophilic crenarchaeon and emended description of the genus Thermofilum.</title>
        <authorList>
            <person name="Toshchakov S.V."/>
            <person name="Korzhenkov A.A."/>
            <person name="Samarov N.I."/>
            <person name="Mazunin I.O."/>
            <person name="Mozhey O.I."/>
            <person name="Shmyr I.S."/>
            <person name="Derbikova K.S."/>
            <person name="Taranov E.A."/>
            <person name="Dominova I.N."/>
            <person name="Bonch-Osmolovskaya E.A."/>
            <person name="Patrushev M.V."/>
            <person name="Podosokorskaya O.A."/>
            <person name="Kublanov I.V."/>
        </authorList>
    </citation>
    <scope>NUCLEOTIDE SEQUENCE [LARGE SCALE GENOMIC DNA]</scope>
    <source>
        <strain evidence="2 3">1807-2</strain>
    </source>
</reference>
<sequence length="177" mass="19412">MIGMRGALLLAFVLLPLIIPLIFLNRVYNPSVEETTLRSGGIYSTHLVSTTEVDTRSFLLLNVNDTVLLHVEPRGCNITGYNLTFVHLSTGERYGVEVEGGHARCCPLFTAPKEGVYLLYTRLRVMGKGECMIITEGRVASGDRSGYGKLYGFEAVIGLMVFSAGGYLAVRELRTMA</sequence>
<keyword evidence="1" id="KW-0812">Transmembrane</keyword>
<gene>
    <name evidence="2" type="ORF">MA03_03155</name>
</gene>
<evidence type="ECO:0000256" key="1">
    <source>
        <dbReference type="SAM" id="Phobius"/>
    </source>
</evidence>
<dbReference type="HOGENOM" id="CLU_1514693_0_0_2"/>
<dbReference type="STRING" id="1550241.MA03_03155"/>
<dbReference type="EMBL" id="CP009961">
    <property type="protein sequence ID" value="AKG38476.1"/>
    <property type="molecule type" value="Genomic_DNA"/>
</dbReference>
<evidence type="ECO:0000313" key="3">
    <source>
        <dbReference type="Proteomes" id="UP000067434"/>
    </source>
</evidence>
<protein>
    <submittedName>
        <fullName evidence="2">Uncharacterized protein</fullName>
    </submittedName>
</protein>
<evidence type="ECO:0000313" key="2">
    <source>
        <dbReference type="EMBL" id="AKG38476.1"/>
    </source>
</evidence>
<dbReference type="KEGG" id="thf:MA03_03155"/>
<proteinExistence type="predicted"/>
<dbReference type="AlphaFoldDB" id="A0A0F7CKY6"/>
<dbReference type="Proteomes" id="UP000067434">
    <property type="component" value="Chromosome"/>
</dbReference>
<keyword evidence="1" id="KW-1133">Transmembrane helix</keyword>
<accession>A0A0F7CKY6</accession>
<organism evidence="2 3">
    <name type="scientific">Infirmifilum uzonense</name>
    <dbReference type="NCBI Taxonomy" id="1550241"/>
    <lineage>
        <taxon>Archaea</taxon>
        <taxon>Thermoproteota</taxon>
        <taxon>Thermoprotei</taxon>
        <taxon>Thermofilales</taxon>
        <taxon>Thermofilaceae</taxon>
        <taxon>Infirmifilum</taxon>
    </lineage>
</organism>
<dbReference type="PATRIC" id="fig|1550241.5.peg.668"/>
<keyword evidence="1" id="KW-0472">Membrane</keyword>
<feature type="transmembrane region" description="Helical" evidence="1">
    <location>
        <begin position="150"/>
        <end position="170"/>
    </location>
</feature>